<dbReference type="EMBL" id="NAJL01000094">
    <property type="protein sequence ID" value="TKA21897.1"/>
    <property type="molecule type" value="Genomic_DNA"/>
</dbReference>
<gene>
    <name evidence="8" type="ORF">B0A50_08594</name>
</gene>
<dbReference type="InterPro" id="IPR039927">
    <property type="entry name" value="Ribosomal_mL43"/>
</dbReference>
<keyword evidence="5" id="KW-0687">Ribonucleoprotein</keyword>
<organism evidence="8 9">
    <name type="scientific">Salinomyces thailandicus</name>
    <dbReference type="NCBI Taxonomy" id="706561"/>
    <lineage>
        <taxon>Eukaryota</taxon>
        <taxon>Fungi</taxon>
        <taxon>Dikarya</taxon>
        <taxon>Ascomycota</taxon>
        <taxon>Pezizomycotina</taxon>
        <taxon>Dothideomycetes</taxon>
        <taxon>Dothideomycetidae</taxon>
        <taxon>Mycosphaerellales</taxon>
        <taxon>Teratosphaeriaceae</taxon>
        <taxon>Salinomyces</taxon>
    </lineage>
</organism>
<feature type="domain" description="Ribosomal protein/NADH dehydrogenase" evidence="7">
    <location>
        <begin position="32"/>
        <end position="105"/>
    </location>
</feature>
<dbReference type="SUPFAM" id="SSF52833">
    <property type="entry name" value="Thioredoxin-like"/>
    <property type="match status" value="1"/>
</dbReference>
<evidence type="ECO:0000259" key="7">
    <source>
        <dbReference type="SMART" id="SM00916"/>
    </source>
</evidence>
<evidence type="ECO:0000256" key="5">
    <source>
        <dbReference type="ARBA" id="ARBA00023274"/>
    </source>
</evidence>
<comment type="subcellular location">
    <subcellularLocation>
        <location evidence="1">Mitochondrion</location>
    </subcellularLocation>
</comment>
<dbReference type="OrthoDB" id="88at2759"/>
<evidence type="ECO:0000256" key="3">
    <source>
        <dbReference type="ARBA" id="ARBA00022980"/>
    </source>
</evidence>
<proteinExistence type="inferred from homology"/>
<name>A0A4U0TJH0_9PEZI</name>
<dbReference type="GO" id="GO:0005762">
    <property type="term" value="C:mitochondrial large ribosomal subunit"/>
    <property type="evidence" value="ECO:0007669"/>
    <property type="project" value="TreeGrafter"/>
</dbReference>
<dbReference type="GO" id="GO:0032543">
    <property type="term" value="P:mitochondrial translation"/>
    <property type="evidence" value="ECO:0007669"/>
    <property type="project" value="InterPro"/>
</dbReference>
<evidence type="ECO:0000256" key="4">
    <source>
        <dbReference type="ARBA" id="ARBA00023128"/>
    </source>
</evidence>
<dbReference type="Gene3D" id="3.40.30.10">
    <property type="entry name" value="Glutaredoxin"/>
    <property type="match status" value="1"/>
</dbReference>
<evidence type="ECO:0000256" key="6">
    <source>
        <dbReference type="ARBA" id="ARBA00035188"/>
    </source>
</evidence>
<keyword evidence="3" id="KW-0689">Ribosomal protein</keyword>
<comment type="caution">
    <text evidence="8">The sequence shown here is derived from an EMBL/GenBank/DDBJ whole genome shotgun (WGS) entry which is preliminary data.</text>
</comment>
<dbReference type="Pfam" id="PF05047">
    <property type="entry name" value="L51_S25_CI-B8"/>
    <property type="match status" value="1"/>
</dbReference>
<evidence type="ECO:0000313" key="9">
    <source>
        <dbReference type="Proteomes" id="UP000308549"/>
    </source>
</evidence>
<evidence type="ECO:0000256" key="1">
    <source>
        <dbReference type="ARBA" id="ARBA00004173"/>
    </source>
</evidence>
<dbReference type="PANTHER" id="PTHR21396">
    <property type="entry name" value="39S RIBOSOMAL PROTEIN L43"/>
    <property type="match status" value="1"/>
</dbReference>
<dbReference type="PANTHER" id="PTHR21396:SF2">
    <property type="entry name" value="LARGE RIBOSOMAL SUBUNIT PROTEIN ML43"/>
    <property type="match status" value="1"/>
</dbReference>
<dbReference type="InterPro" id="IPR007741">
    <property type="entry name" value="Ribosomal_mL43/mS25/NADH_DH"/>
</dbReference>
<dbReference type="SMART" id="SM00916">
    <property type="entry name" value="L51_S25_CI-B8"/>
    <property type="match status" value="1"/>
</dbReference>
<keyword evidence="4" id="KW-0496">Mitochondrion</keyword>
<reference evidence="8 9" key="1">
    <citation type="submission" date="2017-03" db="EMBL/GenBank/DDBJ databases">
        <title>Genomes of endolithic fungi from Antarctica.</title>
        <authorList>
            <person name="Coleine C."/>
            <person name="Masonjones S."/>
            <person name="Stajich J.E."/>
        </authorList>
    </citation>
    <scope>NUCLEOTIDE SEQUENCE [LARGE SCALE GENOMIC DNA]</scope>
    <source>
        <strain evidence="8 9">CCFEE 6315</strain>
    </source>
</reference>
<protein>
    <recommendedName>
        <fullName evidence="6">Large ribosomal subunit protein mL43</fullName>
    </recommendedName>
</protein>
<dbReference type="Proteomes" id="UP000308549">
    <property type="component" value="Unassembled WGS sequence"/>
</dbReference>
<accession>A0A4U0TJH0</accession>
<dbReference type="FunFam" id="3.40.30.10:FF:000173">
    <property type="entry name" value="Mitochondrial 54S ribosomal protein"/>
    <property type="match status" value="1"/>
</dbReference>
<evidence type="ECO:0000256" key="2">
    <source>
        <dbReference type="ARBA" id="ARBA00006073"/>
    </source>
</evidence>
<comment type="similarity">
    <text evidence="2">Belongs to the mitochondrion-specific ribosomal protein mL43 family.</text>
</comment>
<dbReference type="InterPro" id="IPR036249">
    <property type="entry name" value="Thioredoxin-like_sf"/>
</dbReference>
<dbReference type="GO" id="GO:0003735">
    <property type="term" value="F:structural constituent of ribosome"/>
    <property type="evidence" value="ECO:0007669"/>
    <property type="project" value="InterPro"/>
</dbReference>
<sequence>MPLEALRTVSRSQNGVGAFILQCKRLDFHYCDWAGSSRGMNTFLKQTLPAFARRHPGIEISVSPRPGRHPVIRGSYINGKQRAICVRNMQPTEILDKANLLKSASGEKLKRTRQPVTSFNESVRGVWDPYHGHEYKV</sequence>
<evidence type="ECO:0000313" key="8">
    <source>
        <dbReference type="EMBL" id="TKA21897.1"/>
    </source>
</evidence>
<keyword evidence="9" id="KW-1185">Reference proteome</keyword>
<dbReference type="AlphaFoldDB" id="A0A4U0TJH0"/>